<dbReference type="GO" id="GO:0006355">
    <property type="term" value="P:regulation of DNA-templated transcription"/>
    <property type="evidence" value="ECO:0007669"/>
    <property type="project" value="InterPro"/>
</dbReference>
<dbReference type="InterPro" id="IPR016197">
    <property type="entry name" value="Chromo-like_dom_sf"/>
</dbReference>
<dbReference type="GO" id="GO:1990841">
    <property type="term" value="F:promoter-specific chromatin binding"/>
    <property type="evidence" value="ECO:0007669"/>
    <property type="project" value="UniProtKB-ARBA"/>
</dbReference>
<accession>A0AAN7LBY1</accession>
<dbReference type="Proteomes" id="UP001346149">
    <property type="component" value="Unassembled WGS sequence"/>
</dbReference>
<dbReference type="Gene3D" id="1.10.274.30">
    <property type="entry name" value="MRG domain"/>
    <property type="match status" value="1"/>
</dbReference>
<dbReference type="InterPro" id="IPR026541">
    <property type="entry name" value="MRG_dom"/>
</dbReference>
<comment type="caution">
    <text evidence="8">The sequence shown here is derived from an EMBL/GenBank/DDBJ whole genome shotgun (WGS) entry which is preliminary data.</text>
</comment>
<dbReference type="PIRSF" id="PIRSF038133">
    <property type="entry name" value="HAT_Nua4_EAF3/MRG15"/>
    <property type="match status" value="1"/>
</dbReference>
<dbReference type="AlphaFoldDB" id="A0AAN7LBY1"/>
<reference evidence="8 9" key="1">
    <citation type="journal article" date="2023" name="Hortic Res">
        <title>Pangenome of water caltrop reveals structural variations and asymmetric subgenome divergence after allopolyploidization.</title>
        <authorList>
            <person name="Zhang X."/>
            <person name="Chen Y."/>
            <person name="Wang L."/>
            <person name="Yuan Y."/>
            <person name="Fang M."/>
            <person name="Shi L."/>
            <person name="Lu R."/>
            <person name="Comes H.P."/>
            <person name="Ma Y."/>
            <person name="Chen Y."/>
            <person name="Huang G."/>
            <person name="Zhou Y."/>
            <person name="Zheng Z."/>
            <person name="Qiu Y."/>
        </authorList>
    </citation>
    <scope>NUCLEOTIDE SEQUENCE [LARGE SCALE GENOMIC DNA]</scope>
    <source>
        <strain evidence="8">F231</strain>
    </source>
</reference>
<sequence length="342" mass="39176">MAGNSTAGSDDDSATESDCTATTKSGSEVDRDGESPPNLNSSPFAEGEKVLAFHNCQIYEAKVKKVDYQQRQWRYSIHYLILQCCFKIFISFCPLNSWDEWVGVDRLLKHTQENIQKQQANNKKYGVEKNTRGRGGQVKPKNPNVPTRGRKRKSNSMTKEKDAFPSEKLVSIHIPTALKKQLVDDCEFITHLGKLVKLPRSPNVEEILQKYIDFRLKKEGSAEAVKEIMQGLCSYFDKALPLKLLYKSERHQYEEAVKGQVLPSSVYGAEHLLRLFVKLPELLFHVNIEEETMTELQQHLVDFLRFMQKNQSAFFMPAYQVPEEIETSTTNKKTENPSFDKS</sequence>
<dbReference type="PROSITE" id="PS51640">
    <property type="entry name" value="MRG"/>
    <property type="match status" value="1"/>
</dbReference>
<dbReference type="EMBL" id="JAXQNO010000016">
    <property type="protein sequence ID" value="KAK4782145.1"/>
    <property type="molecule type" value="Genomic_DNA"/>
</dbReference>
<evidence type="ECO:0000256" key="2">
    <source>
        <dbReference type="ARBA" id="ARBA00022853"/>
    </source>
</evidence>
<feature type="domain" description="MRG" evidence="7">
    <location>
        <begin position="151"/>
        <end position="320"/>
    </location>
</feature>
<protein>
    <recommendedName>
        <fullName evidence="7">MRG domain-containing protein</fullName>
    </recommendedName>
</protein>
<evidence type="ECO:0000256" key="4">
    <source>
        <dbReference type="ARBA" id="ARBA00023163"/>
    </source>
</evidence>
<comment type="subcellular location">
    <subcellularLocation>
        <location evidence="1">Nucleus</location>
    </subcellularLocation>
</comment>
<dbReference type="InterPro" id="IPR038217">
    <property type="entry name" value="MRG_C_sf"/>
</dbReference>
<keyword evidence="4" id="KW-0804">Transcription</keyword>
<evidence type="ECO:0000256" key="6">
    <source>
        <dbReference type="SAM" id="MobiDB-lite"/>
    </source>
</evidence>
<dbReference type="PANTHER" id="PTHR10880:SF44">
    <property type="entry name" value="PROTEIN MRG2"/>
    <property type="match status" value="1"/>
</dbReference>
<dbReference type="Pfam" id="PF05712">
    <property type="entry name" value="MRG"/>
    <property type="match status" value="1"/>
</dbReference>
<evidence type="ECO:0000256" key="3">
    <source>
        <dbReference type="ARBA" id="ARBA00023015"/>
    </source>
</evidence>
<dbReference type="InterPro" id="IPR008676">
    <property type="entry name" value="MRG"/>
</dbReference>
<dbReference type="GO" id="GO:0005634">
    <property type="term" value="C:nucleus"/>
    <property type="evidence" value="ECO:0007669"/>
    <property type="project" value="UniProtKB-SubCell"/>
</dbReference>
<evidence type="ECO:0000256" key="5">
    <source>
        <dbReference type="ARBA" id="ARBA00023242"/>
    </source>
</evidence>
<proteinExistence type="predicted"/>
<feature type="region of interest" description="Disordered" evidence="6">
    <location>
        <begin position="118"/>
        <end position="164"/>
    </location>
</feature>
<dbReference type="GO" id="GO:0000123">
    <property type="term" value="C:histone acetyltransferase complex"/>
    <property type="evidence" value="ECO:0007669"/>
    <property type="project" value="TreeGrafter"/>
</dbReference>
<keyword evidence="3" id="KW-0805">Transcription regulation</keyword>
<dbReference type="GO" id="GO:0048586">
    <property type="term" value="P:regulation of long-day photoperiodism, flowering"/>
    <property type="evidence" value="ECO:0007669"/>
    <property type="project" value="UniProtKB-ARBA"/>
</dbReference>
<evidence type="ECO:0000259" key="7">
    <source>
        <dbReference type="Pfam" id="PF05712"/>
    </source>
</evidence>
<keyword evidence="9" id="KW-1185">Reference proteome</keyword>
<dbReference type="PANTHER" id="PTHR10880">
    <property type="entry name" value="MORTALITY FACTOR 4-LIKE PROTEIN"/>
    <property type="match status" value="1"/>
</dbReference>
<evidence type="ECO:0000256" key="1">
    <source>
        <dbReference type="ARBA" id="ARBA00004123"/>
    </source>
</evidence>
<keyword evidence="5" id="KW-0539">Nucleus</keyword>
<evidence type="ECO:0000313" key="9">
    <source>
        <dbReference type="Proteomes" id="UP001346149"/>
    </source>
</evidence>
<feature type="region of interest" description="Disordered" evidence="6">
    <location>
        <begin position="1"/>
        <end position="43"/>
    </location>
</feature>
<dbReference type="FunFam" id="1.10.274.30:FF:000005">
    <property type="entry name" value="Chromatin modification-related protein EAF3"/>
    <property type="match status" value="1"/>
</dbReference>
<organism evidence="8 9">
    <name type="scientific">Trapa natans</name>
    <name type="common">Water chestnut</name>
    <dbReference type="NCBI Taxonomy" id="22666"/>
    <lineage>
        <taxon>Eukaryota</taxon>
        <taxon>Viridiplantae</taxon>
        <taxon>Streptophyta</taxon>
        <taxon>Embryophyta</taxon>
        <taxon>Tracheophyta</taxon>
        <taxon>Spermatophyta</taxon>
        <taxon>Magnoliopsida</taxon>
        <taxon>eudicotyledons</taxon>
        <taxon>Gunneridae</taxon>
        <taxon>Pentapetalae</taxon>
        <taxon>rosids</taxon>
        <taxon>malvids</taxon>
        <taxon>Myrtales</taxon>
        <taxon>Lythraceae</taxon>
        <taxon>Trapa</taxon>
    </lineage>
</organism>
<keyword evidence="2" id="KW-0156">Chromatin regulator</keyword>
<name>A0AAN7LBY1_TRANT</name>
<evidence type="ECO:0000313" key="8">
    <source>
        <dbReference type="EMBL" id="KAK4782145.1"/>
    </source>
</evidence>
<gene>
    <name evidence="8" type="ORF">SAY86_016247</name>
</gene>
<dbReference type="GO" id="GO:0006325">
    <property type="term" value="P:chromatin organization"/>
    <property type="evidence" value="ECO:0007669"/>
    <property type="project" value="UniProtKB-KW"/>
</dbReference>
<dbReference type="SUPFAM" id="SSF54160">
    <property type="entry name" value="Chromo domain-like"/>
    <property type="match status" value="1"/>
</dbReference>
<feature type="compositionally biased region" description="Polar residues" evidence="6">
    <location>
        <begin position="16"/>
        <end position="26"/>
    </location>
</feature>
<dbReference type="Gene3D" id="2.30.30.140">
    <property type="match status" value="1"/>
</dbReference>